<dbReference type="CDD" id="cd02258">
    <property type="entry name" value="Peptidase_C25_N"/>
    <property type="match status" value="1"/>
</dbReference>
<dbReference type="Gene3D" id="3.40.50.10390">
    <property type="entry name" value="Gingipain r, domain 1"/>
    <property type="match status" value="1"/>
</dbReference>
<evidence type="ECO:0000313" key="5">
    <source>
        <dbReference type="Proteomes" id="UP000185812"/>
    </source>
</evidence>
<evidence type="ECO:0000256" key="1">
    <source>
        <dbReference type="ARBA" id="ARBA00022729"/>
    </source>
</evidence>
<protein>
    <submittedName>
        <fullName evidence="4">Peptidase family C25</fullName>
    </submittedName>
</protein>
<evidence type="ECO:0000313" key="4">
    <source>
        <dbReference type="EMBL" id="SHK94459.1"/>
    </source>
</evidence>
<dbReference type="GO" id="GO:0008234">
    <property type="term" value="F:cysteine-type peptidase activity"/>
    <property type="evidence" value="ECO:0007669"/>
    <property type="project" value="InterPro"/>
</dbReference>
<organism evidence="4 5">
    <name type="scientific">Rhodothermus profundi</name>
    <dbReference type="NCBI Taxonomy" id="633813"/>
    <lineage>
        <taxon>Bacteria</taxon>
        <taxon>Pseudomonadati</taxon>
        <taxon>Rhodothermota</taxon>
        <taxon>Rhodothermia</taxon>
        <taxon>Rhodothermales</taxon>
        <taxon>Rhodothermaceae</taxon>
        <taxon>Rhodothermus</taxon>
    </lineage>
</organism>
<feature type="domain" description="Gingipain" evidence="3">
    <location>
        <begin position="587"/>
        <end position="975"/>
    </location>
</feature>
<evidence type="ECO:0000256" key="2">
    <source>
        <dbReference type="SAM" id="SignalP"/>
    </source>
</evidence>
<dbReference type="Gene3D" id="2.60.40.4070">
    <property type="match status" value="1"/>
</dbReference>
<accession>A0A1M6WLJ4</accession>
<dbReference type="InterPro" id="IPR001769">
    <property type="entry name" value="Gingipain"/>
</dbReference>
<name>A0A1M6WLJ4_9BACT</name>
<keyword evidence="5" id="KW-1185">Reference proteome</keyword>
<reference evidence="5" key="1">
    <citation type="submission" date="2016-11" db="EMBL/GenBank/DDBJ databases">
        <authorList>
            <person name="Varghese N."/>
            <person name="Submissions S."/>
        </authorList>
    </citation>
    <scope>NUCLEOTIDE SEQUENCE [LARGE SCALE GENOMIC DNA]</scope>
    <source>
        <strain evidence="5">DSM 22212</strain>
    </source>
</reference>
<gene>
    <name evidence="4" type="ORF">SAMN04488087_2339</name>
</gene>
<sequence>MKARVQTWSKRIRRGVACLLACGLVLAVAAQPVEIRSLDRAPQGEVLEVVAHWSQPLAAALDSAGVQTLSWQAVVAATGGAWETSETVWLPILAAPRVDLIAADYEEVPLRLDEQGASLAAWLNQPPVEVVGVGMERRRPAGTLSARLLVYDEARQVLRRYRRLQVRLRYPVAQASVLGTGLQPADNPHLQVTQSVLAEGLIVKFPVREEGLYRIDRATLAELLALVGRSVDEIDPRRLQLYGNGGRPLPALNSAPRPVDLIENPVWRVGLDDGSFDEGDALIFYAAGVQGWRYNAQHGEWEHYTHPFSNANYYFLKIGAQAGRQIATLPFPDAPDARPVTQLTGRYVVDPEDFLWSKEGIAEGKGSGLTWVSVPISPAGRLRILEGVLPPGLTAGTVTYRARVAIQSNPAAYVRFISRGQELARVSAGVTFPDPESPVARAAEVTFTQALATAAPLELEMTLTNPGGDPRAALEWLRVFYPMRLVATEDYLRFFTPPGQTGTFAFLLEGFSEPPQVWDVTDPGTIVRLEVRPAPGGYRVQVVCNDPERPRELVAFTPAAVRPLDPAGARRVPNQNLHGIDFYPDLAIITADTFRVYAEQLAEHRRRQGLRVVVATVEQIYNEFSGGVPDMRAVRDYLKFLYDRAPDESSLLRYALLFGDGHYNYRELWQKPTLKNWVPPYETVDSYHPINSYTSDDYFGLLDDNEGLWIDYGAGAYSTERLDLGIGRLPVQTPEEAQQILTKIFRYESPETYGPWRLRYTFVADDGPTGVAAQQNDLDLHVQNIDVVAEEVKQFFPAIDVQKIYAVSYPRVFMGIWRIPDARRDILRVLEEGTLVFNYSGHGSSDVLAQEEIFTKEDAAALSNRDRLAIFITATCTWGRWDMTETQSGGEVLLLNPNGGAVAVFSAVRLVYTSPDTSVLNVGLNRMLNRYLLQPEPDGQMPRLGDALRRMKNTRAGLQNNNRRFNLLGDPTLRIGFPSRRLVVESINNQPPDPEQPVPMRALERVTVQGYVQEATGQPDASFDGVVTLTVFDAERQKPLPYWRYMPTPYYLVREDLIWRGQVDVRGGRFTATFVVPKDILYSNRHGRISAYAHNFESHAAGFTEGFVVGGTAASIPDDRDGPEIRLYLNDTTFVSGGLVPPNPRLIVHLYDASGINTVGAGLGHELLLIIDGDEARAQNLSSAFRSEPNSYQRGRVEWTLTDLEPGPHTLTVRAWDVLNNVSTASLDFIISDDEQLELRNVFNYPNPTTGPTRFVFEHNQPAGTPARVQVRIYTLAGRPVRTLDGIETLPTGVLPANMVIIPWDGRDEDADPLATGIYLYRLRVEIERPDGSRQVAEHMDRLAIIR</sequence>
<dbReference type="NCBIfam" id="NF033707">
    <property type="entry name" value="T9SS_sortase"/>
    <property type="match status" value="1"/>
</dbReference>
<dbReference type="InterPro" id="IPR029031">
    <property type="entry name" value="Gingipain_N_sf"/>
</dbReference>
<dbReference type="Proteomes" id="UP000185812">
    <property type="component" value="Unassembled WGS sequence"/>
</dbReference>
<feature type="chain" id="PRO_5012793868" evidence="2">
    <location>
        <begin position="30"/>
        <end position="1347"/>
    </location>
</feature>
<keyword evidence="1 2" id="KW-0732">Signal</keyword>
<dbReference type="Gene3D" id="3.40.50.1460">
    <property type="match status" value="1"/>
</dbReference>
<dbReference type="EMBL" id="FRAU01000009">
    <property type="protein sequence ID" value="SHK94459.1"/>
    <property type="molecule type" value="Genomic_DNA"/>
</dbReference>
<feature type="signal peptide" evidence="2">
    <location>
        <begin position="1"/>
        <end position="29"/>
    </location>
</feature>
<dbReference type="SUPFAM" id="SSF52129">
    <property type="entry name" value="Caspase-like"/>
    <property type="match status" value="1"/>
</dbReference>
<dbReference type="STRING" id="633813.SAMN04488087_2339"/>
<dbReference type="Pfam" id="PF01364">
    <property type="entry name" value="Peptidase_C25"/>
    <property type="match status" value="1"/>
</dbReference>
<dbReference type="OrthoDB" id="9809780at2"/>
<dbReference type="GO" id="GO:0006508">
    <property type="term" value="P:proteolysis"/>
    <property type="evidence" value="ECO:0007669"/>
    <property type="project" value="InterPro"/>
</dbReference>
<proteinExistence type="predicted"/>
<evidence type="ECO:0000259" key="3">
    <source>
        <dbReference type="Pfam" id="PF01364"/>
    </source>
</evidence>
<dbReference type="InterPro" id="IPR029030">
    <property type="entry name" value="Caspase-like_dom_sf"/>
</dbReference>